<feature type="transmembrane region" description="Helical" evidence="8">
    <location>
        <begin position="396"/>
        <end position="415"/>
    </location>
</feature>
<name>A0A1H6PVB8_YARLL</name>
<dbReference type="VEuPathDB" id="FungiDB:YALI0_B12056g"/>
<dbReference type="InterPro" id="IPR052221">
    <property type="entry name" value="SLC35F_Transporter"/>
</dbReference>
<dbReference type="OrthoDB" id="429955at2759"/>
<feature type="compositionally biased region" description="Basic and acidic residues" evidence="7">
    <location>
        <begin position="1"/>
        <end position="12"/>
    </location>
</feature>
<dbReference type="KEGG" id="yli:2907003"/>
<keyword evidence="3" id="KW-0813">Transport</keyword>
<evidence type="ECO:0000256" key="5">
    <source>
        <dbReference type="ARBA" id="ARBA00022989"/>
    </source>
</evidence>
<dbReference type="PANTHER" id="PTHR14233:SF4">
    <property type="entry name" value="SOLUTE CARRIER FAMILY 35 MEMBER F2"/>
    <property type="match status" value="1"/>
</dbReference>
<feature type="transmembrane region" description="Helical" evidence="8">
    <location>
        <begin position="341"/>
        <end position="363"/>
    </location>
</feature>
<sequence>MSKDNITVREEPQSEIFVEDESAIHKHGSDSVFDVLGGIQPEEHSVKSVPDSPAPPSYLGQTDDENNDYLGQNVREVDSVLSPSGTRPTVQEEEEEGTTDTESGEKKKRHHLFDFLWEKHFWIIFIHGQILALCLVATNTFSSKLANGGVSVPAFQSFVNYCLLNVVFTPYTIYRYGWNKWFKLLIRDGWRFFILAFADVQGNYFIVKAFAYTNLLSAQLLNCWAVVMVCILSFFFLKVRYRWAQLVGIFVCIAGLVLVVVSDVLTDKDYKAKDMVKGDIFVIIGASCYGISNTFEEFLVSERPLYEVVGQLGFWAMFINGVQCAIFDRKDMRDAQWSGEMGGWFAGFTLVMFVIYTTAPILFRMSSAAFYNIGILTNNFWGLLIGIKVFGYTVFWLYPVGFVFIIIGQVVYFMLPGTVQNEHNKPWLGENQERGIAGVGTAKKTTVEVDSTLSSSSDESEHVQQETVDIPQKV</sequence>
<reference evidence="9 10" key="1">
    <citation type="journal article" date="2016" name="PLoS ONE">
        <title>Sequence Assembly of Yarrowia lipolytica Strain W29/CLIB89 Shows Transposable Element Diversity.</title>
        <authorList>
            <person name="Magnan C."/>
            <person name="Yu J."/>
            <person name="Chang I."/>
            <person name="Jahn E."/>
            <person name="Kanomata Y."/>
            <person name="Wu J."/>
            <person name="Zeller M."/>
            <person name="Oakes M."/>
            <person name="Baldi P."/>
            <person name="Sandmeyer S."/>
        </authorList>
    </citation>
    <scope>NUCLEOTIDE SEQUENCE [LARGE SCALE GENOMIC DNA]</scope>
    <source>
        <strain evidence="10">CLIB89(W29)</strain>
    </source>
</reference>
<dbReference type="OMA" id="IQVFHYS"/>
<evidence type="ECO:0000256" key="6">
    <source>
        <dbReference type="ARBA" id="ARBA00023136"/>
    </source>
</evidence>
<keyword evidence="5 8" id="KW-1133">Transmembrane helix</keyword>
<evidence type="ECO:0000256" key="2">
    <source>
        <dbReference type="ARBA" id="ARBA00007863"/>
    </source>
</evidence>
<dbReference type="Pfam" id="PF06027">
    <property type="entry name" value="SLC35F"/>
    <property type="match status" value="1"/>
</dbReference>
<feature type="transmembrane region" description="Helical" evidence="8">
    <location>
        <begin position="244"/>
        <end position="265"/>
    </location>
</feature>
<comment type="similarity">
    <text evidence="2">Belongs to the SLC35F solute transporter family.</text>
</comment>
<dbReference type="GeneID" id="2907003"/>
<feature type="region of interest" description="Disordered" evidence="7">
    <location>
        <begin position="1"/>
        <end position="105"/>
    </location>
</feature>
<dbReference type="SUPFAM" id="SSF103481">
    <property type="entry name" value="Multidrug resistance efflux transporter EmrE"/>
    <property type="match status" value="1"/>
</dbReference>
<dbReference type="EMBL" id="CP017554">
    <property type="protein sequence ID" value="AOW01581.1"/>
    <property type="molecule type" value="Genomic_DNA"/>
</dbReference>
<keyword evidence="6 8" id="KW-0472">Membrane</keyword>
<feature type="transmembrane region" description="Helical" evidence="8">
    <location>
        <begin position="116"/>
        <end position="138"/>
    </location>
</feature>
<evidence type="ECO:0000256" key="1">
    <source>
        <dbReference type="ARBA" id="ARBA00004141"/>
    </source>
</evidence>
<feature type="transmembrane region" description="Helical" evidence="8">
    <location>
        <begin position="189"/>
        <end position="207"/>
    </location>
</feature>
<organism evidence="9 10">
    <name type="scientific">Yarrowia lipolytica</name>
    <name type="common">Candida lipolytica</name>
    <dbReference type="NCBI Taxonomy" id="4952"/>
    <lineage>
        <taxon>Eukaryota</taxon>
        <taxon>Fungi</taxon>
        <taxon>Dikarya</taxon>
        <taxon>Ascomycota</taxon>
        <taxon>Saccharomycotina</taxon>
        <taxon>Dipodascomycetes</taxon>
        <taxon>Dipodascales</taxon>
        <taxon>Dipodascales incertae sedis</taxon>
        <taxon>Yarrowia</taxon>
    </lineage>
</organism>
<accession>A0A1H6PVB8</accession>
<feature type="transmembrane region" description="Helical" evidence="8">
    <location>
        <begin position="158"/>
        <end position="177"/>
    </location>
</feature>
<evidence type="ECO:0000313" key="9">
    <source>
        <dbReference type="EMBL" id="AOW01581.1"/>
    </source>
</evidence>
<dbReference type="InterPro" id="IPR037185">
    <property type="entry name" value="EmrE-like"/>
</dbReference>
<evidence type="ECO:0000256" key="3">
    <source>
        <dbReference type="ARBA" id="ARBA00022448"/>
    </source>
</evidence>
<protein>
    <submittedName>
        <fullName evidence="9">Uncharacterized protein</fullName>
    </submittedName>
</protein>
<gene>
    <name evidence="9" type="ORF">YALI1_B15905g</name>
</gene>
<feature type="transmembrane region" description="Helical" evidence="8">
    <location>
        <begin position="219"/>
        <end position="237"/>
    </location>
</feature>
<comment type="subcellular location">
    <subcellularLocation>
        <location evidence="1">Membrane</location>
        <topology evidence="1">Multi-pass membrane protein</topology>
    </subcellularLocation>
</comment>
<feature type="region of interest" description="Disordered" evidence="7">
    <location>
        <begin position="450"/>
        <end position="474"/>
    </location>
</feature>
<dbReference type="GO" id="GO:0016020">
    <property type="term" value="C:membrane"/>
    <property type="evidence" value="ECO:0007669"/>
    <property type="project" value="UniProtKB-SubCell"/>
</dbReference>
<dbReference type="RefSeq" id="XP_500784.1">
    <property type="nucleotide sequence ID" value="XM_500784.3"/>
</dbReference>
<evidence type="ECO:0000313" key="10">
    <source>
        <dbReference type="Proteomes" id="UP000182444"/>
    </source>
</evidence>
<feature type="transmembrane region" description="Helical" evidence="8">
    <location>
        <begin position="370"/>
        <end position="390"/>
    </location>
</feature>
<dbReference type="PANTHER" id="PTHR14233">
    <property type="entry name" value="DUF914-RELATED"/>
    <property type="match status" value="1"/>
</dbReference>
<evidence type="ECO:0000256" key="7">
    <source>
        <dbReference type="SAM" id="MobiDB-lite"/>
    </source>
</evidence>
<dbReference type="GO" id="GO:0022857">
    <property type="term" value="F:transmembrane transporter activity"/>
    <property type="evidence" value="ECO:0007669"/>
    <property type="project" value="InterPro"/>
</dbReference>
<dbReference type="AlphaFoldDB" id="A0A1H6PVB8"/>
<dbReference type="VEuPathDB" id="FungiDB:YALI1_B15905g"/>
<proteinExistence type="inferred from homology"/>
<dbReference type="InterPro" id="IPR009262">
    <property type="entry name" value="SLC35_F1/F2/F6"/>
</dbReference>
<dbReference type="Proteomes" id="UP000182444">
    <property type="component" value="Chromosome 1B"/>
</dbReference>
<evidence type="ECO:0000256" key="4">
    <source>
        <dbReference type="ARBA" id="ARBA00022692"/>
    </source>
</evidence>
<evidence type="ECO:0000256" key="8">
    <source>
        <dbReference type="SAM" id="Phobius"/>
    </source>
</evidence>
<keyword evidence="4 8" id="KW-0812">Transmembrane</keyword>
<dbReference type="eggNOG" id="KOG2766">
    <property type="taxonomic scope" value="Eukaryota"/>
</dbReference>